<evidence type="ECO:0000256" key="1">
    <source>
        <dbReference type="SAM" id="SignalP"/>
    </source>
</evidence>
<sequence length="242" mass="26843">MTICLALILTGNMMSRGWSFSAPSSVSGMAGSCVTVPCTFTYSQSQPADLKVIWYLYGSKGYTPVYGPSQEVVSKYSTRTSLIGSVNDGNCTLKIDRLEMSHSQDRVYLWVDKNPITSYHTMGHSFYDKTTQIIVSEPELSLIGELRVGEQSRVSCSVQHSCIYAPPSLDVSGVSGADDVQHIMLSDGVWEKRVERVWTVSEDDQRVKCTVSFPGRQEATSETDLNIEYFLDVDCIFVAIKL</sequence>
<dbReference type="Gene3D" id="2.60.40.10">
    <property type="entry name" value="Immunoglobulins"/>
    <property type="match status" value="2"/>
</dbReference>
<dbReference type="PANTHER" id="PTHR46484:SF1">
    <property type="entry name" value="SCHWANN CELL MYELIN PROTEIN-RELATED"/>
    <property type="match status" value="1"/>
</dbReference>
<dbReference type="InterPro" id="IPR013783">
    <property type="entry name" value="Ig-like_fold"/>
</dbReference>
<dbReference type="Proteomes" id="UP000261520">
    <property type="component" value="Unplaced"/>
</dbReference>
<dbReference type="Pfam" id="PF07686">
    <property type="entry name" value="V-set"/>
    <property type="match status" value="1"/>
</dbReference>
<reference evidence="3" key="2">
    <citation type="submission" date="2025-09" db="UniProtKB">
        <authorList>
            <consortium name="Ensembl"/>
        </authorList>
    </citation>
    <scope>IDENTIFICATION</scope>
</reference>
<dbReference type="AlphaFoldDB" id="A0A3B4BHE8"/>
<proteinExistence type="predicted"/>
<feature type="domain" description="Immunoglobulin V-set" evidence="2">
    <location>
        <begin position="23"/>
        <end position="103"/>
    </location>
</feature>
<dbReference type="SUPFAM" id="SSF48726">
    <property type="entry name" value="Immunoglobulin"/>
    <property type="match status" value="1"/>
</dbReference>
<feature type="signal peptide" evidence="1">
    <location>
        <begin position="1"/>
        <end position="19"/>
    </location>
</feature>
<protein>
    <recommendedName>
        <fullName evidence="2">Immunoglobulin V-set domain-containing protein</fullName>
    </recommendedName>
</protein>
<dbReference type="PANTHER" id="PTHR46484">
    <property type="entry name" value="SI:CH211-171H4.5-RELATED"/>
    <property type="match status" value="1"/>
</dbReference>
<accession>A0A3B4BHE8</accession>
<dbReference type="Ensembl" id="ENSPMGT00000031198.1">
    <property type="protein sequence ID" value="ENSPMGP00000029313.1"/>
    <property type="gene ID" value="ENSPMGG00000023583.1"/>
</dbReference>
<evidence type="ECO:0000259" key="2">
    <source>
        <dbReference type="Pfam" id="PF07686"/>
    </source>
</evidence>
<dbReference type="InterPro" id="IPR036179">
    <property type="entry name" value="Ig-like_dom_sf"/>
</dbReference>
<name>A0A3B4BHE8_9GOBI</name>
<dbReference type="STRING" id="409849.ENSPMGP00000029313"/>
<organism evidence="3 4">
    <name type="scientific">Periophthalmus magnuspinnatus</name>
    <dbReference type="NCBI Taxonomy" id="409849"/>
    <lineage>
        <taxon>Eukaryota</taxon>
        <taxon>Metazoa</taxon>
        <taxon>Chordata</taxon>
        <taxon>Craniata</taxon>
        <taxon>Vertebrata</taxon>
        <taxon>Euteleostomi</taxon>
        <taxon>Actinopterygii</taxon>
        <taxon>Neopterygii</taxon>
        <taxon>Teleostei</taxon>
        <taxon>Neoteleostei</taxon>
        <taxon>Acanthomorphata</taxon>
        <taxon>Gobiaria</taxon>
        <taxon>Gobiiformes</taxon>
        <taxon>Gobioidei</taxon>
        <taxon>Gobiidae</taxon>
        <taxon>Oxudercinae</taxon>
        <taxon>Periophthalmus</taxon>
    </lineage>
</organism>
<evidence type="ECO:0000313" key="4">
    <source>
        <dbReference type="Proteomes" id="UP000261520"/>
    </source>
</evidence>
<evidence type="ECO:0000313" key="3">
    <source>
        <dbReference type="Ensembl" id="ENSPMGP00000029313.1"/>
    </source>
</evidence>
<feature type="chain" id="PRO_5017187546" description="Immunoglobulin V-set domain-containing protein" evidence="1">
    <location>
        <begin position="20"/>
        <end position="242"/>
    </location>
</feature>
<keyword evidence="4" id="KW-1185">Reference proteome</keyword>
<keyword evidence="1" id="KW-0732">Signal</keyword>
<dbReference type="InterPro" id="IPR013106">
    <property type="entry name" value="Ig_V-set"/>
</dbReference>
<reference evidence="3" key="1">
    <citation type="submission" date="2025-08" db="UniProtKB">
        <authorList>
            <consortium name="Ensembl"/>
        </authorList>
    </citation>
    <scope>IDENTIFICATION</scope>
</reference>